<feature type="active site" description="Charge relay system" evidence="3">
    <location>
        <position position="263"/>
    </location>
</feature>
<dbReference type="GO" id="GO:0004180">
    <property type="term" value="F:carboxypeptidase activity"/>
    <property type="evidence" value="ECO:0007669"/>
    <property type="project" value="UniProtKB-KW"/>
</dbReference>
<dbReference type="AlphaFoldDB" id="A0A4R5FUM5"/>
<feature type="domain" description="LD-carboxypeptidase C-terminal" evidence="6">
    <location>
        <begin position="232"/>
        <end position="347"/>
    </location>
</feature>
<evidence type="ECO:0000256" key="3">
    <source>
        <dbReference type="PIRSR" id="PIRSR028757-1"/>
    </source>
</evidence>
<dbReference type="PIRSF" id="PIRSF028757">
    <property type="entry name" value="LD-carboxypeptidase"/>
    <property type="match status" value="1"/>
</dbReference>
<dbReference type="Pfam" id="PF17676">
    <property type="entry name" value="Peptidase_S66C"/>
    <property type="match status" value="1"/>
</dbReference>
<reference evidence="7 8" key="1">
    <citation type="submission" date="2019-03" db="EMBL/GenBank/DDBJ databases">
        <title>Draft genome sequences of novel Actinobacteria.</title>
        <authorList>
            <person name="Sahin N."/>
            <person name="Ay H."/>
            <person name="Saygin H."/>
        </authorList>
    </citation>
    <scope>NUCLEOTIDE SEQUENCE [LARGE SCALE GENOMIC DNA]</scope>
    <source>
        <strain evidence="7 8">6K102</strain>
    </source>
</reference>
<keyword evidence="8" id="KW-1185">Reference proteome</keyword>
<keyword evidence="7" id="KW-0645">Protease</keyword>
<dbReference type="InterPro" id="IPR040921">
    <property type="entry name" value="Peptidase_S66C"/>
</dbReference>
<dbReference type="SUPFAM" id="SSF141986">
    <property type="entry name" value="LD-carboxypeptidase A C-terminal domain-like"/>
    <property type="match status" value="1"/>
</dbReference>
<organism evidence="7 8">
    <name type="scientific">Nonomuraea mesophila</name>
    <dbReference type="NCBI Taxonomy" id="2530382"/>
    <lineage>
        <taxon>Bacteria</taxon>
        <taxon>Bacillati</taxon>
        <taxon>Actinomycetota</taxon>
        <taxon>Actinomycetes</taxon>
        <taxon>Streptosporangiales</taxon>
        <taxon>Streptosporangiaceae</taxon>
        <taxon>Nonomuraea</taxon>
    </lineage>
</organism>
<feature type="region of interest" description="Disordered" evidence="4">
    <location>
        <begin position="1"/>
        <end position="29"/>
    </location>
</feature>
<evidence type="ECO:0000259" key="6">
    <source>
        <dbReference type="Pfam" id="PF17676"/>
    </source>
</evidence>
<dbReference type="Proteomes" id="UP000295136">
    <property type="component" value="Unassembled WGS sequence"/>
</dbReference>
<sequence>MRGGVGDDPAQGQERRGPRGRIQGSIVKRVLPPALRPGDTVGVLSPSSDEAARYPRRRLRAAGFLRDHGYQVRFAPSACSTGDYTAGTPEERAEDLHHFFADPSVTAIVTAIGGNNSNQLLDLLDFDLIVAHPKLLVGYSDVTALLTAIWVRTGLGVVMGPQLLPQFGEYGGCLDYTMRAWHRTLASPAPAELIDASPAWTDEFLPWDTADDRPRATHANAGPWALRPGRATGPLYAANLTTLLRLAGTPYWPDLTDHLLLLESSLETTPSQLDAELTQLRQTGILNKISAIGFGRFGHARRLNRPAVLEPVLSRALTGFGGPVVCGLDIGHTDPMFSVPYGLTADITAGPGRPVTVTFVDGAVR</sequence>
<dbReference type="InterPro" id="IPR027478">
    <property type="entry name" value="LdcA_N"/>
</dbReference>
<evidence type="ECO:0000256" key="1">
    <source>
        <dbReference type="ARBA" id="ARBA00010233"/>
    </source>
</evidence>
<evidence type="ECO:0000259" key="5">
    <source>
        <dbReference type="Pfam" id="PF02016"/>
    </source>
</evidence>
<accession>A0A4R5FUM5</accession>
<name>A0A4R5FUM5_9ACTN</name>
<protein>
    <submittedName>
        <fullName evidence="7">LD-carboxypeptidase</fullName>
    </submittedName>
</protein>
<dbReference type="PANTHER" id="PTHR30237">
    <property type="entry name" value="MURAMOYLTETRAPEPTIDE CARBOXYPEPTIDASE"/>
    <property type="match status" value="1"/>
</dbReference>
<dbReference type="Gene3D" id="3.50.30.60">
    <property type="entry name" value="LD-carboxypeptidase A C-terminal domain-like"/>
    <property type="match status" value="1"/>
</dbReference>
<keyword evidence="7" id="KW-0121">Carboxypeptidase</keyword>
<evidence type="ECO:0000313" key="7">
    <source>
        <dbReference type="EMBL" id="TDE57757.1"/>
    </source>
</evidence>
<dbReference type="EMBL" id="SMLD01000012">
    <property type="protein sequence ID" value="TDE57757.1"/>
    <property type="molecule type" value="Genomic_DNA"/>
</dbReference>
<proteinExistence type="inferred from homology"/>
<dbReference type="Pfam" id="PF02016">
    <property type="entry name" value="Peptidase_S66"/>
    <property type="match status" value="1"/>
</dbReference>
<feature type="active site" description="Charge relay system" evidence="3">
    <location>
        <position position="332"/>
    </location>
</feature>
<evidence type="ECO:0000313" key="8">
    <source>
        <dbReference type="Proteomes" id="UP000295136"/>
    </source>
</evidence>
<comment type="caution">
    <text evidence="7">The sequence shown here is derived from an EMBL/GenBank/DDBJ whole genome shotgun (WGS) entry which is preliminary data.</text>
</comment>
<dbReference type="Gene3D" id="3.40.50.10740">
    <property type="entry name" value="Class I glutamine amidotransferase-like"/>
    <property type="match status" value="1"/>
</dbReference>
<feature type="domain" description="LD-carboxypeptidase N-terminal" evidence="5">
    <location>
        <begin position="41"/>
        <end position="160"/>
    </location>
</feature>
<dbReference type="InterPro" id="IPR003507">
    <property type="entry name" value="S66_fam"/>
</dbReference>
<evidence type="ECO:0000256" key="4">
    <source>
        <dbReference type="SAM" id="MobiDB-lite"/>
    </source>
</evidence>
<dbReference type="SUPFAM" id="SSF52317">
    <property type="entry name" value="Class I glutamine amidotransferase-like"/>
    <property type="match status" value="1"/>
</dbReference>
<gene>
    <name evidence="7" type="ORF">E1295_07295</name>
</gene>
<keyword evidence="2" id="KW-0378">Hydrolase</keyword>
<dbReference type="InterPro" id="IPR029062">
    <property type="entry name" value="Class_I_gatase-like"/>
</dbReference>
<comment type="similarity">
    <text evidence="1">Belongs to the peptidase S66 family.</text>
</comment>
<feature type="active site" description="Nucleophile" evidence="3">
    <location>
        <position position="140"/>
    </location>
</feature>
<dbReference type="InterPro" id="IPR040449">
    <property type="entry name" value="Peptidase_S66_N"/>
</dbReference>
<dbReference type="InterPro" id="IPR027461">
    <property type="entry name" value="Carboxypeptidase_A_C_sf"/>
</dbReference>
<evidence type="ECO:0000256" key="2">
    <source>
        <dbReference type="ARBA" id="ARBA00022801"/>
    </source>
</evidence>
<dbReference type="CDD" id="cd07062">
    <property type="entry name" value="Peptidase_S66_mccF_like"/>
    <property type="match status" value="1"/>
</dbReference>